<dbReference type="Pfam" id="PF03109">
    <property type="entry name" value="ABC1"/>
    <property type="match status" value="1"/>
</dbReference>
<evidence type="ECO:0000259" key="2">
    <source>
        <dbReference type="Pfam" id="PF03109"/>
    </source>
</evidence>
<dbReference type="RefSeq" id="WP_311674299.1">
    <property type="nucleotide sequence ID" value="NZ_JAVREQ010000015.1"/>
</dbReference>
<evidence type="ECO:0000256" key="1">
    <source>
        <dbReference type="ARBA" id="ARBA00009670"/>
    </source>
</evidence>
<accession>A0ABU2NY47</accession>
<dbReference type="PANTHER" id="PTHR10566:SF113">
    <property type="entry name" value="PROTEIN ACTIVITY OF BC1 COMPLEX KINASE 7, CHLOROPLASTIC"/>
    <property type="match status" value="1"/>
</dbReference>
<comment type="caution">
    <text evidence="3">The sequence shown here is derived from an EMBL/GenBank/DDBJ whole genome shotgun (WGS) entry which is preliminary data.</text>
</comment>
<organism evidence="3 4">
    <name type="scientific">Streptomyces hazeniae</name>
    <dbReference type="NCBI Taxonomy" id="3075538"/>
    <lineage>
        <taxon>Bacteria</taxon>
        <taxon>Bacillati</taxon>
        <taxon>Actinomycetota</taxon>
        <taxon>Actinomycetes</taxon>
        <taxon>Kitasatosporales</taxon>
        <taxon>Streptomycetaceae</taxon>
        <taxon>Streptomyces</taxon>
    </lineage>
</organism>
<reference evidence="4" key="1">
    <citation type="submission" date="2023-07" db="EMBL/GenBank/DDBJ databases">
        <title>30 novel species of actinomycetes from the DSMZ collection.</title>
        <authorList>
            <person name="Nouioui I."/>
        </authorList>
    </citation>
    <scope>NUCLEOTIDE SEQUENCE [LARGE SCALE GENOMIC DNA]</scope>
    <source>
        <strain evidence="4">DSM 42041</strain>
    </source>
</reference>
<name>A0ABU2NY47_9ACTN</name>
<dbReference type="Proteomes" id="UP001183414">
    <property type="component" value="Unassembled WGS sequence"/>
</dbReference>
<evidence type="ECO:0000313" key="4">
    <source>
        <dbReference type="Proteomes" id="UP001183414"/>
    </source>
</evidence>
<keyword evidence="4" id="KW-1185">Reference proteome</keyword>
<gene>
    <name evidence="3" type="ORF">RM572_17510</name>
</gene>
<proteinExistence type="inferred from homology"/>
<feature type="domain" description="ABC1 atypical kinase-like" evidence="2">
    <location>
        <begin position="94"/>
        <end position="336"/>
    </location>
</feature>
<dbReference type="CDD" id="cd05121">
    <property type="entry name" value="ABC1_ADCK3-like"/>
    <property type="match status" value="1"/>
</dbReference>
<sequence>MGSHVTERLRLVVKVLGGLVADEVGTARGRRGGVGWNGPFPAEAESSAGNEHRRARAVRKALESLGPFYVKLGQMLSTRPDMVPQSMIDELENLHDRVDVQPFSFFEPVLAEDLGPDWKMRFDDVQMQEPLGAASLAQVYRVTLPGGRPAVVKIQRPGIRDRVLADMALMRKAARIVARVAPRFNEVLDVEGMLTSVFDAMEPELDFRGEARNMDDAREHVRRYRTLRVPKVLHATPRVLVQSMAPGSSVRHVDRAEFDDDERLEIARDLVRYMYRGYFVDRMYHADPHAGNVFAAPGEPATLIDWGMVGRLDRRTSLRLFPLLMALVQNDGHDLARHWAEMGRVTPWSDMPGFAHDMASFVPQISHLSLEDFNFGVSLTKVLQRATKRGIASPPALSLLGKSFANLDGSVRCLAPEIVVPDVFREEAPGILRDLLCEFLSPTQLLRNGMEFLVSASSVPQELRGLLSDTANRQLALQVHEPRTSSAMGGERRLRPSTGAMALGLLALLIRTRRRK</sequence>
<evidence type="ECO:0000313" key="3">
    <source>
        <dbReference type="EMBL" id="MDT0380553.1"/>
    </source>
</evidence>
<dbReference type="PANTHER" id="PTHR10566">
    <property type="entry name" value="CHAPERONE-ACTIVITY OF BC1 COMPLEX CABC1 -RELATED"/>
    <property type="match status" value="1"/>
</dbReference>
<protein>
    <submittedName>
        <fullName evidence="3">AarF/UbiB family protein</fullName>
    </submittedName>
</protein>
<dbReference type="EMBL" id="JAVREQ010000015">
    <property type="protein sequence ID" value="MDT0380553.1"/>
    <property type="molecule type" value="Genomic_DNA"/>
</dbReference>
<dbReference type="InterPro" id="IPR004147">
    <property type="entry name" value="ABC1_dom"/>
</dbReference>
<comment type="similarity">
    <text evidence="1">Belongs to the protein kinase superfamily. ADCK protein kinase family.</text>
</comment>
<dbReference type="SUPFAM" id="SSF56112">
    <property type="entry name" value="Protein kinase-like (PK-like)"/>
    <property type="match status" value="1"/>
</dbReference>
<dbReference type="InterPro" id="IPR011009">
    <property type="entry name" value="Kinase-like_dom_sf"/>
</dbReference>
<dbReference type="InterPro" id="IPR050154">
    <property type="entry name" value="UbiB_kinase"/>
</dbReference>